<organism evidence="5 6">
    <name type="scientific">Alicyclobacillus mali</name>
    <name type="common">ex Roth et al. 2021</name>
    <dbReference type="NCBI Taxonomy" id="1123961"/>
    <lineage>
        <taxon>Bacteria</taxon>
        <taxon>Bacillati</taxon>
        <taxon>Bacillota</taxon>
        <taxon>Bacilli</taxon>
        <taxon>Bacillales</taxon>
        <taxon>Alicyclobacillaceae</taxon>
        <taxon>Alicyclobacillus</taxon>
    </lineage>
</organism>
<dbReference type="InterPro" id="IPR050555">
    <property type="entry name" value="Bact_Solute-Bind_Prot2"/>
</dbReference>
<evidence type="ECO:0000256" key="3">
    <source>
        <dbReference type="SAM" id="SignalP"/>
    </source>
</evidence>
<dbReference type="SUPFAM" id="SSF53822">
    <property type="entry name" value="Periplasmic binding protein-like I"/>
    <property type="match status" value="1"/>
</dbReference>
<accession>A0ABS0EZR8</accession>
<evidence type="ECO:0000256" key="2">
    <source>
        <dbReference type="ARBA" id="ARBA00022729"/>
    </source>
</evidence>
<comment type="subcellular location">
    <subcellularLocation>
        <location evidence="1">Cell envelope</location>
    </subcellularLocation>
</comment>
<dbReference type="InterPro" id="IPR028082">
    <property type="entry name" value="Peripla_BP_I"/>
</dbReference>
<protein>
    <submittedName>
        <fullName evidence="5">Sugar ABC transporter substrate-binding protein</fullName>
    </submittedName>
</protein>
<comment type="caution">
    <text evidence="5">The sequence shown here is derived from an EMBL/GenBank/DDBJ whole genome shotgun (WGS) entry which is preliminary data.</text>
</comment>
<keyword evidence="2 3" id="KW-0732">Signal</keyword>
<feature type="chain" id="PRO_5046580256" evidence="3">
    <location>
        <begin position="25"/>
        <end position="370"/>
    </location>
</feature>
<dbReference type="CDD" id="cd19995">
    <property type="entry name" value="PBP1_ABC_xylose_binding-like"/>
    <property type="match status" value="1"/>
</dbReference>
<feature type="signal peptide" evidence="3">
    <location>
        <begin position="1"/>
        <end position="24"/>
    </location>
</feature>
<dbReference type="InterPro" id="IPR025997">
    <property type="entry name" value="SBP_2_dom"/>
</dbReference>
<sequence length="370" mass="39500">MAKKTWKKSATWMAAAAVVTGIVAGCGTSSTNSQGSTSTGAASAVNAHPSVKIAFLMPETNTSPRWEYDDRPDFIAAMKKLDPNAQVIYANAQGSEATQLQQVESAITEGAKLLVVAPVNGFAATTIVTEAAKAHVPVISYDRLIQNAKVDYYVSFNNVEVGKLQGEYIAQHTKKGGTVVMLDGAETDPNAKQFAQGAHEVLDPLFKSGKLKLGYEQYTPNWDSQQALTEMQQALTRLHNHVNAVLAANDNLAGAAIQALEQQHIKGIPVTGQDATDAGLHRIYYDGTQSMTVYKPIYEEADAAAQLAYDVITGKKPPASLVNGTVNNGATNVPSVLLQPIVVTKSNIASTVIKDGFTTWARIKNPAEQQ</sequence>
<gene>
    <name evidence="5" type="ORF">IW967_01350</name>
</gene>
<dbReference type="Pfam" id="PF13407">
    <property type="entry name" value="Peripla_BP_4"/>
    <property type="match status" value="1"/>
</dbReference>
<dbReference type="EMBL" id="JADPKZ010000021">
    <property type="protein sequence ID" value="MBF8376536.1"/>
    <property type="molecule type" value="Genomic_DNA"/>
</dbReference>
<dbReference type="PROSITE" id="PS51257">
    <property type="entry name" value="PROKAR_LIPOPROTEIN"/>
    <property type="match status" value="1"/>
</dbReference>
<evidence type="ECO:0000256" key="1">
    <source>
        <dbReference type="ARBA" id="ARBA00004196"/>
    </source>
</evidence>
<dbReference type="Gene3D" id="3.40.50.2300">
    <property type="match status" value="2"/>
</dbReference>
<evidence type="ECO:0000313" key="6">
    <source>
        <dbReference type="Proteomes" id="UP000642910"/>
    </source>
</evidence>
<proteinExistence type="predicted"/>
<dbReference type="PANTHER" id="PTHR30036">
    <property type="entry name" value="D-XYLOSE-BINDING PERIPLASMIC PROTEIN"/>
    <property type="match status" value="1"/>
</dbReference>
<evidence type="ECO:0000259" key="4">
    <source>
        <dbReference type="Pfam" id="PF13407"/>
    </source>
</evidence>
<dbReference type="PANTHER" id="PTHR30036:SF1">
    <property type="entry name" value="D-XYLOSE-BINDING PERIPLASMIC PROTEIN"/>
    <property type="match status" value="1"/>
</dbReference>
<feature type="domain" description="Periplasmic binding protein" evidence="4">
    <location>
        <begin position="53"/>
        <end position="316"/>
    </location>
</feature>
<evidence type="ECO:0000313" key="5">
    <source>
        <dbReference type="EMBL" id="MBF8376536.1"/>
    </source>
</evidence>
<keyword evidence="6" id="KW-1185">Reference proteome</keyword>
<dbReference type="Proteomes" id="UP000642910">
    <property type="component" value="Unassembled WGS sequence"/>
</dbReference>
<dbReference type="RefSeq" id="WP_067851404.1">
    <property type="nucleotide sequence ID" value="NZ_JADPKZ010000021.1"/>
</dbReference>
<name>A0ABS0EZR8_9BACL</name>
<reference evidence="5 6" key="1">
    <citation type="submission" date="2020-11" db="EMBL/GenBank/DDBJ databases">
        <title>Genomic insight of Alicyclobacillus mali FL 18 reveals a new arsenic-resistant strain, with potential in environmental biotechnology.</title>
        <authorList>
            <person name="Fiorentino G."/>
            <person name="Gallo G."/>
            <person name="Aulitto M."/>
        </authorList>
    </citation>
    <scope>NUCLEOTIDE SEQUENCE [LARGE SCALE GENOMIC DNA]</scope>
    <source>
        <strain evidence="5 6">FL 18</strain>
    </source>
</reference>